<comment type="caution">
    <text evidence="1">The sequence shown here is derived from an EMBL/GenBank/DDBJ whole genome shotgun (WGS) entry which is preliminary data.</text>
</comment>
<reference evidence="2" key="1">
    <citation type="journal article" date="2019" name="Int. J. Syst. Evol. Microbiol.">
        <title>The Global Catalogue of Microorganisms (GCM) 10K type strain sequencing project: providing services to taxonomists for standard genome sequencing and annotation.</title>
        <authorList>
            <consortium name="The Broad Institute Genomics Platform"/>
            <consortium name="The Broad Institute Genome Sequencing Center for Infectious Disease"/>
            <person name="Wu L."/>
            <person name="Ma J."/>
        </authorList>
    </citation>
    <scope>NUCLEOTIDE SEQUENCE [LARGE SCALE GENOMIC DNA]</scope>
    <source>
        <strain evidence="2">JCM 16956</strain>
    </source>
</reference>
<dbReference type="Proteomes" id="UP001501000">
    <property type="component" value="Unassembled WGS sequence"/>
</dbReference>
<name>A0ABP7MVF3_9ACTN</name>
<organism evidence="1 2">
    <name type="scientific">Streptomyces gulbargensis</name>
    <dbReference type="NCBI Taxonomy" id="364901"/>
    <lineage>
        <taxon>Bacteria</taxon>
        <taxon>Bacillati</taxon>
        <taxon>Actinomycetota</taxon>
        <taxon>Actinomycetes</taxon>
        <taxon>Kitasatosporales</taxon>
        <taxon>Streptomycetaceae</taxon>
        <taxon>Streptomyces</taxon>
    </lineage>
</organism>
<protein>
    <submittedName>
        <fullName evidence="1">Uncharacterized protein</fullName>
    </submittedName>
</protein>
<keyword evidence="2" id="KW-1185">Reference proteome</keyword>
<sequence length="72" mass="7604">MAAATAAKAHIGLFTHHSVEGRSGARKGSRRDGAMTVAADNTVLRTSDLFVRADRRPAIMNAKSVRVTAQGI</sequence>
<accession>A0ABP7MVF3</accession>
<dbReference type="EMBL" id="BAABAJ010000014">
    <property type="protein sequence ID" value="GAA3928882.1"/>
    <property type="molecule type" value="Genomic_DNA"/>
</dbReference>
<gene>
    <name evidence="1" type="ORF">GCM10022244_42450</name>
</gene>
<evidence type="ECO:0000313" key="2">
    <source>
        <dbReference type="Proteomes" id="UP001501000"/>
    </source>
</evidence>
<proteinExistence type="predicted"/>
<evidence type="ECO:0000313" key="1">
    <source>
        <dbReference type="EMBL" id="GAA3928882.1"/>
    </source>
</evidence>